<dbReference type="NCBIfam" id="NF045644">
    <property type="entry name" value="TransRegBhcR"/>
    <property type="match status" value="1"/>
</dbReference>
<dbReference type="PROSITE" id="PS51077">
    <property type="entry name" value="HTH_ICLR"/>
    <property type="match status" value="1"/>
</dbReference>
<evidence type="ECO:0000313" key="7">
    <source>
        <dbReference type="EMBL" id="BDG70721.1"/>
    </source>
</evidence>
<keyword evidence="1" id="KW-0805">Transcription regulation</keyword>
<feature type="domain" description="HTH iclR-type" evidence="5">
    <location>
        <begin position="25"/>
        <end position="86"/>
    </location>
</feature>
<dbReference type="PANTHER" id="PTHR30136:SF24">
    <property type="entry name" value="HTH-TYPE TRANSCRIPTIONAL REPRESSOR ALLR"/>
    <property type="match status" value="1"/>
</dbReference>
<protein>
    <submittedName>
        <fullName evidence="7">IclR family transcriptional regulator</fullName>
    </submittedName>
</protein>
<dbReference type="InterPro" id="IPR036390">
    <property type="entry name" value="WH_DNA-bd_sf"/>
</dbReference>
<dbReference type="SMART" id="SM00346">
    <property type="entry name" value="HTH_ICLR"/>
    <property type="match status" value="1"/>
</dbReference>
<feature type="domain" description="IclR-ED" evidence="6">
    <location>
        <begin position="87"/>
        <end position="269"/>
    </location>
</feature>
<dbReference type="RefSeq" id="WP_244458036.1">
    <property type="nucleotide sequence ID" value="NZ_AP025637.1"/>
</dbReference>
<dbReference type="Pfam" id="PF01614">
    <property type="entry name" value="IclR_C"/>
    <property type="match status" value="1"/>
</dbReference>
<dbReference type="Proteomes" id="UP000831327">
    <property type="component" value="Chromosome"/>
</dbReference>
<proteinExistence type="predicted"/>
<dbReference type="InterPro" id="IPR014757">
    <property type="entry name" value="Tscrpt_reg_IclR_C"/>
</dbReference>
<dbReference type="PANTHER" id="PTHR30136">
    <property type="entry name" value="HELIX-TURN-HELIX TRANSCRIPTIONAL REGULATOR, ICLR FAMILY"/>
    <property type="match status" value="1"/>
</dbReference>
<dbReference type="Pfam" id="PF09339">
    <property type="entry name" value="HTH_IclR"/>
    <property type="match status" value="1"/>
</dbReference>
<feature type="region of interest" description="Disordered" evidence="4">
    <location>
        <begin position="1"/>
        <end position="22"/>
    </location>
</feature>
<evidence type="ECO:0000256" key="1">
    <source>
        <dbReference type="ARBA" id="ARBA00023015"/>
    </source>
</evidence>
<name>A0ABN6NWW9_9PROT</name>
<dbReference type="InterPro" id="IPR005471">
    <property type="entry name" value="Tscrpt_reg_IclR_N"/>
</dbReference>
<dbReference type="InterPro" id="IPR029016">
    <property type="entry name" value="GAF-like_dom_sf"/>
</dbReference>
<accession>A0ABN6NWW9</accession>
<dbReference type="InterPro" id="IPR054844">
    <property type="entry name" value="TransRegBhcR"/>
</dbReference>
<dbReference type="InterPro" id="IPR050707">
    <property type="entry name" value="HTH_MetabolicPath_Reg"/>
</dbReference>
<dbReference type="InterPro" id="IPR036388">
    <property type="entry name" value="WH-like_DNA-bd_sf"/>
</dbReference>
<evidence type="ECO:0000256" key="4">
    <source>
        <dbReference type="SAM" id="MobiDB-lite"/>
    </source>
</evidence>
<organism evidence="7 8">
    <name type="scientific">Roseomonas fluvialis</name>
    <dbReference type="NCBI Taxonomy" id="1750527"/>
    <lineage>
        <taxon>Bacteria</taxon>
        <taxon>Pseudomonadati</taxon>
        <taxon>Pseudomonadota</taxon>
        <taxon>Alphaproteobacteria</taxon>
        <taxon>Acetobacterales</taxon>
        <taxon>Roseomonadaceae</taxon>
        <taxon>Roseomonas</taxon>
    </lineage>
</organism>
<reference evidence="7 8" key="1">
    <citation type="journal article" date="2016" name="Microbes Environ.">
        <title>Phylogenetically diverse aerobic anoxygenic phototrophic bacteria isolated from epilithic biofilms in Tama river, Japan.</title>
        <authorList>
            <person name="Hirose S."/>
            <person name="Matsuura K."/>
            <person name="Haruta S."/>
        </authorList>
    </citation>
    <scope>NUCLEOTIDE SEQUENCE [LARGE SCALE GENOMIC DNA]</scope>
    <source>
        <strain evidence="7 8">S08</strain>
    </source>
</reference>
<evidence type="ECO:0000259" key="5">
    <source>
        <dbReference type="PROSITE" id="PS51077"/>
    </source>
</evidence>
<keyword evidence="2" id="KW-0238">DNA-binding</keyword>
<dbReference type="PROSITE" id="PS51078">
    <property type="entry name" value="ICLR_ED"/>
    <property type="match status" value="1"/>
</dbReference>
<evidence type="ECO:0000256" key="3">
    <source>
        <dbReference type="ARBA" id="ARBA00023163"/>
    </source>
</evidence>
<sequence length="274" mass="29447">MPDRSPEKRQRGRPRIAVQPAESGVQSLDRAIALLDLVAGANGLSLTEVAEAAALPPSTCYRILATLQRHGMVEFETGGQLWHVGVESFRIGSAFLRRRKIAERGRDNMQALVDRCGETANLAIADEDSVVFVSQVETHEPIRAFFRPGTRSPIHASGIGKAILAQWRPDRVARLVARGLARFTPQTLTDAAALAAELAETRARGWALDNEERNPGMRCVAAAIFNEYGEPIAGISVSGPTVRLTPEVAAAFGPLVQAAAADVTRSIAGMPPQR</sequence>
<dbReference type="Gene3D" id="3.30.450.40">
    <property type="match status" value="1"/>
</dbReference>
<dbReference type="SUPFAM" id="SSF46785">
    <property type="entry name" value="Winged helix' DNA-binding domain"/>
    <property type="match status" value="1"/>
</dbReference>
<gene>
    <name evidence="7" type="ORF">Rmf_06500</name>
</gene>
<dbReference type="EMBL" id="AP025637">
    <property type="protein sequence ID" value="BDG70721.1"/>
    <property type="molecule type" value="Genomic_DNA"/>
</dbReference>
<evidence type="ECO:0000256" key="2">
    <source>
        <dbReference type="ARBA" id="ARBA00023125"/>
    </source>
</evidence>
<evidence type="ECO:0000259" key="6">
    <source>
        <dbReference type="PROSITE" id="PS51078"/>
    </source>
</evidence>
<keyword evidence="3" id="KW-0804">Transcription</keyword>
<dbReference type="Gene3D" id="1.10.10.10">
    <property type="entry name" value="Winged helix-like DNA-binding domain superfamily/Winged helix DNA-binding domain"/>
    <property type="match status" value="1"/>
</dbReference>
<keyword evidence="8" id="KW-1185">Reference proteome</keyword>
<dbReference type="SUPFAM" id="SSF55781">
    <property type="entry name" value="GAF domain-like"/>
    <property type="match status" value="1"/>
</dbReference>
<evidence type="ECO:0000313" key="8">
    <source>
        <dbReference type="Proteomes" id="UP000831327"/>
    </source>
</evidence>